<dbReference type="RefSeq" id="WP_343911461.1">
    <property type="nucleotide sequence ID" value="NZ_BAAAGE010000001.1"/>
</dbReference>
<dbReference type="Pfam" id="PF14293">
    <property type="entry name" value="YWFCY"/>
    <property type="match status" value="1"/>
</dbReference>
<dbReference type="SUPFAM" id="SSF52540">
    <property type="entry name" value="P-loop containing nucleoside triphosphate hydrolases"/>
    <property type="match status" value="1"/>
</dbReference>
<dbReference type="PANTHER" id="PTHR37937:SF1">
    <property type="entry name" value="CONJUGATIVE TRANSFER: DNA TRANSPORT"/>
    <property type="match status" value="1"/>
</dbReference>
<organism evidence="10 11">
    <name type="scientific">Aquimarina litoralis</name>
    <dbReference type="NCBI Taxonomy" id="584605"/>
    <lineage>
        <taxon>Bacteria</taxon>
        <taxon>Pseudomonadati</taxon>
        <taxon>Bacteroidota</taxon>
        <taxon>Flavobacteriia</taxon>
        <taxon>Flavobacteriales</taxon>
        <taxon>Flavobacteriaceae</taxon>
        <taxon>Aquimarina</taxon>
    </lineage>
</organism>
<keyword evidence="2" id="KW-1003">Cell membrane</keyword>
<protein>
    <submittedName>
        <fullName evidence="10">Conjugal transfer protein MobC</fullName>
    </submittedName>
</protein>
<evidence type="ECO:0000259" key="8">
    <source>
        <dbReference type="Pfam" id="PF12696"/>
    </source>
</evidence>
<dbReference type="InterPro" id="IPR027417">
    <property type="entry name" value="P-loop_NTPase"/>
</dbReference>
<evidence type="ECO:0000256" key="2">
    <source>
        <dbReference type="ARBA" id="ARBA00022475"/>
    </source>
</evidence>
<comment type="caution">
    <text evidence="10">The sequence shown here is derived from an EMBL/GenBank/DDBJ whole genome shotgun (WGS) entry which is preliminary data.</text>
</comment>
<feature type="region of interest" description="Disordered" evidence="6">
    <location>
        <begin position="635"/>
        <end position="658"/>
    </location>
</feature>
<keyword evidence="3 7" id="KW-0812">Transmembrane</keyword>
<evidence type="ECO:0000313" key="10">
    <source>
        <dbReference type="EMBL" id="GAA0716373.1"/>
    </source>
</evidence>
<keyword evidence="4 7" id="KW-1133">Transmembrane helix</keyword>
<accession>A0ABP3TR87</accession>
<dbReference type="PANTHER" id="PTHR37937">
    <property type="entry name" value="CONJUGATIVE TRANSFER: DNA TRANSPORT"/>
    <property type="match status" value="1"/>
</dbReference>
<proteinExistence type="predicted"/>
<keyword evidence="11" id="KW-1185">Reference proteome</keyword>
<evidence type="ECO:0000256" key="7">
    <source>
        <dbReference type="SAM" id="Phobius"/>
    </source>
</evidence>
<feature type="transmembrane region" description="Helical" evidence="7">
    <location>
        <begin position="116"/>
        <end position="137"/>
    </location>
</feature>
<dbReference type="InterPro" id="IPR051539">
    <property type="entry name" value="T4SS-coupling_protein"/>
</dbReference>
<evidence type="ECO:0000256" key="1">
    <source>
        <dbReference type="ARBA" id="ARBA00004651"/>
    </source>
</evidence>
<reference evidence="11" key="1">
    <citation type="journal article" date="2019" name="Int. J. Syst. Evol. Microbiol.">
        <title>The Global Catalogue of Microorganisms (GCM) 10K type strain sequencing project: providing services to taxonomists for standard genome sequencing and annotation.</title>
        <authorList>
            <consortium name="The Broad Institute Genomics Platform"/>
            <consortium name="The Broad Institute Genome Sequencing Center for Infectious Disease"/>
            <person name="Wu L."/>
            <person name="Ma J."/>
        </authorList>
    </citation>
    <scope>NUCLEOTIDE SEQUENCE [LARGE SCALE GENOMIC DNA]</scope>
    <source>
        <strain evidence="11">JCM 15974</strain>
    </source>
</reference>
<evidence type="ECO:0000259" key="9">
    <source>
        <dbReference type="Pfam" id="PF14293"/>
    </source>
</evidence>
<sequence length="658" mass="74812">MKDSKLSIDMIILVTMLLCICILGVDIYTYYLDDFTKHGISSKYLNNLIYKLYKEAPIFEHSFFNRSIVLSIFSFASFGFHVKKKPEGDAQHMHYYITLIIGALLFILSAEFPISLIPHLIVTTVSLVGFIWALFMIRRHFNYFGSKDEFNDENLVFKQEKGVMNNKYSVNFKTDNGYINVVNPFRATMVLGTPGSGKSYSVIEEYIRQHIKKQFSMLVYDFKFPSLAKETYAFYEYYKNQFNIEPTFNVISLDDIEKSCFVNPISPDLIRKAADAIEASQTVLYNLNKEWITKKDFFAQSAISYFASCIYFLKIYENGKYCTLPHAITLASCSDEKVFRILGSYPELKFFMTPFADALEKQAYEQLSGQTASARIPLSQLATKELFWVMGNNIYPEINVSLSINDPEKPSILVLANSPSTQTTNSPALGLIATQLLKEINTQKRQPCSVIIDELPTMYFMGLDNLIATARSNKISTTIGMQDLEQLKRDYGNEVAATIFNIVGNIFSGSVRSETASKLQEIFGKKKQKLKNVNVDTSSTSYTINENLEYAIPVATISQLSQGEFVGVVADNFGEEITRKIFRGKIKVDNRQDQVKKTIPRTIGEDNDIEKLLDGNFNRIVAEIDNLIDEELSKFSETQTEQSDNSNLNDLIKEEMNS</sequence>
<gene>
    <name evidence="10" type="primary">mobC</name>
    <name evidence="10" type="ORF">GCM10009430_12030</name>
</gene>
<dbReference type="EMBL" id="BAAAGE010000001">
    <property type="protein sequence ID" value="GAA0716373.1"/>
    <property type="molecule type" value="Genomic_DNA"/>
</dbReference>
<keyword evidence="5 7" id="KW-0472">Membrane</keyword>
<evidence type="ECO:0000256" key="6">
    <source>
        <dbReference type="SAM" id="MobiDB-lite"/>
    </source>
</evidence>
<evidence type="ECO:0000313" key="11">
    <source>
        <dbReference type="Proteomes" id="UP001501758"/>
    </source>
</evidence>
<dbReference type="InterPro" id="IPR032689">
    <property type="entry name" value="TraG-D_C"/>
</dbReference>
<evidence type="ECO:0000256" key="5">
    <source>
        <dbReference type="ARBA" id="ARBA00023136"/>
    </source>
</evidence>
<evidence type="ECO:0000256" key="3">
    <source>
        <dbReference type="ARBA" id="ARBA00022692"/>
    </source>
</evidence>
<dbReference type="CDD" id="cd01127">
    <property type="entry name" value="TrwB_TraG_TraD_VirD4"/>
    <property type="match status" value="1"/>
</dbReference>
<feature type="domain" description="TraD/TraG TraM recognition site" evidence="8">
    <location>
        <begin position="447"/>
        <end position="539"/>
    </location>
</feature>
<feature type="transmembrane region" description="Helical" evidence="7">
    <location>
        <begin position="63"/>
        <end position="81"/>
    </location>
</feature>
<comment type="subcellular location">
    <subcellularLocation>
        <location evidence="1">Cell membrane</location>
        <topology evidence="1">Multi-pass membrane protein</topology>
    </subcellularLocation>
</comment>
<evidence type="ECO:0000256" key="4">
    <source>
        <dbReference type="ARBA" id="ARBA00022989"/>
    </source>
</evidence>
<feature type="transmembrane region" description="Helical" evidence="7">
    <location>
        <begin position="12"/>
        <end position="31"/>
    </location>
</feature>
<feature type="domain" description="YWFCY" evidence="9">
    <location>
        <begin position="8"/>
        <end position="112"/>
    </location>
</feature>
<dbReference type="InterPro" id="IPR025988">
    <property type="entry name" value="YWFCY_dom"/>
</dbReference>
<dbReference type="Gene3D" id="3.40.50.300">
    <property type="entry name" value="P-loop containing nucleotide triphosphate hydrolases"/>
    <property type="match status" value="1"/>
</dbReference>
<dbReference type="Pfam" id="PF12696">
    <property type="entry name" value="TraG-D_C"/>
    <property type="match status" value="1"/>
</dbReference>
<feature type="transmembrane region" description="Helical" evidence="7">
    <location>
        <begin position="93"/>
        <end position="110"/>
    </location>
</feature>
<name>A0ABP3TR87_9FLAO</name>
<feature type="compositionally biased region" description="Polar residues" evidence="6">
    <location>
        <begin position="635"/>
        <end position="649"/>
    </location>
</feature>
<dbReference type="Proteomes" id="UP001501758">
    <property type="component" value="Unassembled WGS sequence"/>
</dbReference>